<dbReference type="InterPro" id="IPR002054">
    <property type="entry name" value="DNA-dir_DNA_pol_X"/>
</dbReference>
<dbReference type="InterPro" id="IPR043519">
    <property type="entry name" value="NT_sf"/>
</dbReference>
<dbReference type="GO" id="GO:0003677">
    <property type="term" value="F:DNA binding"/>
    <property type="evidence" value="ECO:0007669"/>
    <property type="project" value="InterPro"/>
</dbReference>
<dbReference type="InterPro" id="IPR003141">
    <property type="entry name" value="Pol/His_phosphatase_N"/>
</dbReference>
<evidence type="ECO:0000313" key="5">
    <source>
        <dbReference type="EMBL" id="OGC47348.1"/>
    </source>
</evidence>
<dbReference type="SUPFAM" id="SSF47781">
    <property type="entry name" value="RuvA domain 2-like"/>
    <property type="match status" value="1"/>
</dbReference>
<dbReference type="SUPFAM" id="SSF89550">
    <property type="entry name" value="PHP domain-like"/>
    <property type="match status" value="1"/>
</dbReference>
<dbReference type="Proteomes" id="UP000176444">
    <property type="component" value="Unassembled WGS sequence"/>
</dbReference>
<dbReference type="InterPro" id="IPR010994">
    <property type="entry name" value="RuvA_2-like"/>
</dbReference>
<evidence type="ECO:0008006" key="7">
    <source>
        <dbReference type="Google" id="ProtNLM"/>
    </source>
</evidence>
<dbReference type="Pfam" id="PF14791">
    <property type="entry name" value="DNA_pol_B_thumb"/>
    <property type="match status" value="1"/>
</dbReference>
<dbReference type="CDD" id="cd00141">
    <property type="entry name" value="NT_POLXc"/>
    <property type="match status" value="1"/>
</dbReference>
<dbReference type="GO" id="GO:0008270">
    <property type="term" value="F:zinc ion binding"/>
    <property type="evidence" value="ECO:0007669"/>
    <property type="project" value="TreeGrafter"/>
</dbReference>
<organism evidence="5 6">
    <name type="scientific">candidate division WWE3 bacterium RIFCSPHIGHO2_01_FULL_35_17</name>
    <dbReference type="NCBI Taxonomy" id="1802614"/>
    <lineage>
        <taxon>Bacteria</taxon>
        <taxon>Katanobacteria</taxon>
    </lineage>
</organism>
<dbReference type="InterPro" id="IPR016195">
    <property type="entry name" value="Pol/histidinol_Pase-like"/>
</dbReference>
<dbReference type="AlphaFoldDB" id="A0A1F4UQV8"/>
<evidence type="ECO:0000313" key="6">
    <source>
        <dbReference type="Proteomes" id="UP000176444"/>
    </source>
</evidence>
<dbReference type="PANTHER" id="PTHR36928:SF1">
    <property type="entry name" value="PHOSPHATASE YCDX-RELATED"/>
    <property type="match status" value="1"/>
</dbReference>
<dbReference type="Gene3D" id="3.30.460.10">
    <property type="entry name" value="Beta Polymerase, domain 2"/>
    <property type="match status" value="1"/>
</dbReference>
<feature type="domain" description="Polymerase/histidinol phosphatase N-terminal" evidence="3">
    <location>
        <begin position="350"/>
        <end position="436"/>
    </location>
</feature>
<dbReference type="SUPFAM" id="SSF47802">
    <property type="entry name" value="DNA polymerase beta, N-terminal domain-like"/>
    <property type="match status" value="1"/>
</dbReference>
<accession>A0A1F4UQV8</accession>
<dbReference type="InterPro" id="IPR037160">
    <property type="entry name" value="DNA_Pol_thumb_sf"/>
</dbReference>
<dbReference type="SMART" id="SM00481">
    <property type="entry name" value="POLIIIAc"/>
    <property type="match status" value="1"/>
</dbReference>
<dbReference type="SUPFAM" id="SSF81301">
    <property type="entry name" value="Nucleotidyltransferase"/>
    <property type="match status" value="1"/>
</dbReference>
<gene>
    <name evidence="5" type="ORF">A2713_01015</name>
</gene>
<dbReference type="CDD" id="cd07436">
    <property type="entry name" value="PHP_PolX"/>
    <property type="match status" value="1"/>
</dbReference>
<dbReference type="SMART" id="SM00483">
    <property type="entry name" value="POLXc"/>
    <property type="match status" value="1"/>
</dbReference>
<protein>
    <recommendedName>
        <fullName evidence="7">DNA-directed DNA polymerase</fullName>
    </recommendedName>
</protein>
<dbReference type="Gene3D" id="1.10.150.110">
    <property type="entry name" value="DNA polymerase beta, N-terminal domain-like"/>
    <property type="match status" value="1"/>
</dbReference>
<dbReference type="GO" id="GO:0003887">
    <property type="term" value="F:DNA-directed DNA polymerase activity"/>
    <property type="evidence" value="ECO:0007669"/>
    <property type="project" value="InterPro"/>
</dbReference>
<reference evidence="5 6" key="1">
    <citation type="journal article" date="2016" name="Nat. Commun.">
        <title>Thousands of microbial genomes shed light on interconnected biogeochemical processes in an aquifer system.</title>
        <authorList>
            <person name="Anantharaman K."/>
            <person name="Brown C.T."/>
            <person name="Hug L.A."/>
            <person name="Sharon I."/>
            <person name="Castelle C.J."/>
            <person name="Probst A.J."/>
            <person name="Thomas B.C."/>
            <person name="Singh A."/>
            <person name="Wilkins M.J."/>
            <person name="Karaoz U."/>
            <person name="Brodie E.L."/>
            <person name="Williams K.H."/>
            <person name="Hubbard S.S."/>
            <person name="Banfield J.F."/>
        </authorList>
    </citation>
    <scope>NUCLEOTIDE SEQUENCE [LARGE SCALE GENOMIC DNA]</scope>
</reference>
<evidence type="ECO:0000259" key="3">
    <source>
        <dbReference type="SMART" id="SM00481"/>
    </source>
</evidence>
<dbReference type="PIRSF" id="PIRSF005047">
    <property type="entry name" value="UCP005047_YshC"/>
    <property type="match status" value="1"/>
</dbReference>
<dbReference type="InterPro" id="IPR010996">
    <property type="entry name" value="HHH_MUS81"/>
</dbReference>
<dbReference type="InterPro" id="IPR047967">
    <property type="entry name" value="PolX_PHP"/>
</dbReference>
<dbReference type="Gene3D" id="3.20.20.140">
    <property type="entry name" value="Metal-dependent hydrolases"/>
    <property type="match status" value="1"/>
</dbReference>
<dbReference type="Gene3D" id="3.30.210.10">
    <property type="entry name" value="DNA polymerase, thumb domain"/>
    <property type="match status" value="1"/>
</dbReference>
<evidence type="ECO:0000256" key="2">
    <source>
        <dbReference type="ARBA" id="ARBA00022695"/>
    </source>
</evidence>
<keyword evidence="2" id="KW-0548">Nucleotidyltransferase</keyword>
<dbReference type="GO" id="GO:0005829">
    <property type="term" value="C:cytosol"/>
    <property type="evidence" value="ECO:0007669"/>
    <property type="project" value="TreeGrafter"/>
</dbReference>
<proteinExistence type="predicted"/>
<evidence type="ECO:0000256" key="1">
    <source>
        <dbReference type="ARBA" id="ARBA00022679"/>
    </source>
</evidence>
<dbReference type="InterPro" id="IPR027421">
    <property type="entry name" value="DNA_pol_lamdba_lyase_dom_sf"/>
</dbReference>
<dbReference type="EMBL" id="MEUX01000018">
    <property type="protein sequence ID" value="OGC47348.1"/>
    <property type="molecule type" value="Genomic_DNA"/>
</dbReference>
<dbReference type="Gene3D" id="1.10.150.20">
    <property type="entry name" value="5' to 3' exonuclease, C-terminal subdomain"/>
    <property type="match status" value="1"/>
</dbReference>
<evidence type="ECO:0000259" key="4">
    <source>
        <dbReference type="SMART" id="SM00483"/>
    </source>
</evidence>
<dbReference type="InterPro" id="IPR022311">
    <property type="entry name" value="PolX-like"/>
</dbReference>
<dbReference type="Pfam" id="PF14716">
    <property type="entry name" value="HHH_8"/>
    <property type="match status" value="1"/>
</dbReference>
<dbReference type="PANTHER" id="PTHR36928">
    <property type="entry name" value="PHOSPHATASE YCDX-RELATED"/>
    <property type="match status" value="1"/>
</dbReference>
<feature type="domain" description="DNA-directed DNA polymerase X" evidence="4">
    <location>
        <begin position="1"/>
        <end position="326"/>
    </location>
</feature>
<name>A0A1F4UQV8_UNCKA</name>
<dbReference type="InterPro" id="IPR029398">
    <property type="entry name" value="PolB_thumb"/>
</dbReference>
<sequence>MSNQEIAKLFRNIAAAYSIKDDKKFRFQILAYQKASEAISNMTSEIKDSYKEGKLDLLPGIGVTIKSRIEELLKNGHVKHFDLVLKNIPESVFVLLDIPSIGPKKAYKLTKELSLNDSKNAIEKLIIEAKNGEIAKIPTFGKKSEQDILIAILEYTKGKTKTARMVLPYAGEIAENVLFYLKKCPAIEKAVLLGSLRRMMPTVGDIDIAVASKSPAKAIEHFVRYPYKDRVLEEGPATASILTSGSKQIDLMVQPVEGFGALLQHFTGSKNHNIHLREHALKKGLSLSERGIKHLNENNQKIEKFDTEEKFYNAIGMDWIPPELRENTGEIEFAIQHKLPKLVEHSDIKGDLHIHTNFAIEPSHDLGHNSIKEMADYAEKLKYEYIGFSEHNPSISRHTSDEIYTLIAKRNDAIEQIQLSNKNIRTLKLLEIDILTNGLLAINDKSLNLLDGAIVSIHSSFKTNKKEMTKRAINGLFHPKAKILAHPTGRILNERSGYELDFDQIFEFCLKNNKALEINAWPNRLDLPDSLIRQAVKYGVKLAINTDSHSLTEMNLMKYGVAMARRGWAQKSDIINTLSYNEFITWLKS</sequence>
<dbReference type="GO" id="GO:0042578">
    <property type="term" value="F:phosphoric ester hydrolase activity"/>
    <property type="evidence" value="ECO:0007669"/>
    <property type="project" value="TreeGrafter"/>
</dbReference>
<comment type="caution">
    <text evidence="5">The sequence shown here is derived from an EMBL/GenBank/DDBJ whole genome shotgun (WGS) entry which is preliminary data.</text>
</comment>
<dbReference type="InterPro" id="IPR050243">
    <property type="entry name" value="PHP_phosphatase"/>
</dbReference>
<keyword evidence="1" id="KW-0808">Transferase</keyword>